<gene>
    <name evidence="1" type="ORF">PSHT_15526</name>
</gene>
<protein>
    <submittedName>
        <fullName evidence="1">Uncharacterized protein</fullName>
    </submittedName>
</protein>
<dbReference type="VEuPathDB" id="FungiDB:PSHT_15526"/>
<evidence type="ECO:0000313" key="2">
    <source>
        <dbReference type="Proteomes" id="UP000238274"/>
    </source>
</evidence>
<sequence length="135" mass="15372">MSGNSDSLDDKSSNSFKKLTTSNWVSWKSLFMLHLKSQCLKCLFDNKWVEKDENEDKLVRRNCKALKLLYNTVHKDFHNNILANDTSFVDAYDALASTCGQDSVIVVCSSYQKVHQLKYQPGTSITDHIAKFKSA</sequence>
<accession>A0A2S4UEX1</accession>
<dbReference type="EMBL" id="PKSM01000404">
    <property type="protein sequence ID" value="POV95694.1"/>
    <property type="molecule type" value="Genomic_DNA"/>
</dbReference>
<name>A0A2S4UEX1_9BASI</name>
<organism evidence="1 2">
    <name type="scientific">Puccinia striiformis</name>
    <dbReference type="NCBI Taxonomy" id="27350"/>
    <lineage>
        <taxon>Eukaryota</taxon>
        <taxon>Fungi</taxon>
        <taxon>Dikarya</taxon>
        <taxon>Basidiomycota</taxon>
        <taxon>Pucciniomycotina</taxon>
        <taxon>Pucciniomycetes</taxon>
        <taxon>Pucciniales</taxon>
        <taxon>Pucciniaceae</taxon>
        <taxon>Puccinia</taxon>
    </lineage>
</organism>
<evidence type="ECO:0000313" key="1">
    <source>
        <dbReference type="EMBL" id="POV95694.1"/>
    </source>
</evidence>
<reference evidence="2" key="3">
    <citation type="journal article" date="2018" name="Mol. Plant Microbe Interact.">
        <title>Genome sequence resources for the wheat stripe rust pathogen (Puccinia striiformis f. sp. tritici) and the barley stripe rust pathogen (Puccinia striiformis f. sp. hordei).</title>
        <authorList>
            <person name="Xia C."/>
            <person name="Wang M."/>
            <person name="Yin C."/>
            <person name="Cornejo O.E."/>
            <person name="Hulbert S.H."/>
            <person name="Chen X."/>
        </authorList>
    </citation>
    <scope>NUCLEOTIDE SEQUENCE [LARGE SCALE GENOMIC DNA]</scope>
    <source>
        <strain evidence="2">93TX-2</strain>
    </source>
</reference>
<dbReference type="Proteomes" id="UP000238274">
    <property type="component" value="Unassembled WGS sequence"/>
</dbReference>
<reference evidence="1 2" key="1">
    <citation type="submission" date="2017-12" db="EMBL/GenBank/DDBJ databases">
        <title>Gene loss provides genomic basis for host adaptation in cereal stripe rust fungi.</title>
        <authorList>
            <person name="Xia C."/>
        </authorList>
    </citation>
    <scope>NUCLEOTIDE SEQUENCE [LARGE SCALE GENOMIC DNA]</scope>
    <source>
        <strain evidence="1 2">93TX-2</strain>
    </source>
</reference>
<keyword evidence="2" id="KW-1185">Reference proteome</keyword>
<dbReference type="OrthoDB" id="2507068at2759"/>
<reference evidence="2" key="2">
    <citation type="journal article" date="2018" name="BMC Genomics">
        <title>Genomic insights into host adaptation between the wheat stripe rust pathogen (Puccinia striiformis f. sp. tritici) and the barley stripe rust pathogen (Puccinia striiformis f. sp. hordei).</title>
        <authorList>
            <person name="Xia C."/>
            <person name="Wang M."/>
            <person name="Yin C."/>
            <person name="Cornejo O.E."/>
            <person name="Hulbert S.H."/>
            <person name="Chen X."/>
        </authorList>
    </citation>
    <scope>NUCLEOTIDE SEQUENCE [LARGE SCALE GENOMIC DNA]</scope>
    <source>
        <strain evidence="2">93TX-2</strain>
    </source>
</reference>
<dbReference type="AlphaFoldDB" id="A0A2S4UEX1"/>
<proteinExistence type="predicted"/>
<comment type="caution">
    <text evidence="1">The sequence shown here is derived from an EMBL/GenBank/DDBJ whole genome shotgun (WGS) entry which is preliminary data.</text>
</comment>